<dbReference type="PANTHER" id="PTHR24559:SF450">
    <property type="entry name" value="RNA-DIRECTED DNA POLYMERASE HOMOLOG"/>
    <property type="match status" value="1"/>
</dbReference>
<dbReference type="SUPFAM" id="SSF54160">
    <property type="entry name" value="Chromo domain-like"/>
    <property type="match status" value="1"/>
</dbReference>
<protein>
    <submittedName>
        <fullName evidence="2">RNA-directed DNA polymerase</fullName>
    </submittedName>
</protein>
<proteinExistence type="predicted"/>
<dbReference type="Gene3D" id="3.30.70.270">
    <property type="match status" value="1"/>
</dbReference>
<keyword evidence="3" id="KW-1185">Reference proteome</keyword>
<accession>A0AAE1WVV1</accession>
<dbReference type="Proteomes" id="UP001289374">
    <property type="component" value="Unassembled WGS sequence"/>
</dbReference>
<evidence type="ECO:0000313" key="3">
    <source>
        <dbReference type="Proteomes" id="UP001289374"/>
    </source>
</evidence>
<gene>
    <name evidence="2" type="ORF">Sango_1143700</name>
</gene>
<name>A0AAE1WVV1_9LAMI</name>
<keyword evidence="2" id="KW-0548">Nucleotidyltransferase</keyword>
<feature type="region of interest" description="Disordered" evidence="1">
    <location>
        <begin position="1"/>
        <end position="26"/>
    </location>
</feature>
<reference evidence="2" key="1">
    <citation type="submission" date="2020-06" db="EMBL/GenBank/DDBJ databases">
        <authorList>
            <person name="Li T."/>
            <person name="Hu X."/>
            <person name="Zhang T."/>
            <person name="Song X."/>
            <person name="Zhang H."/>
            <person name="Dai N."/>
            <person name="Sheng W."/>
            <person name="Hou X."/>
            <person name="Wei L."/>
        </authorList>
    </citation>
    <scope>NUCLEOTIDE SEQUENCE</scope>
    <source>
        <strain evidence="2">K16</strain>
        <tissue evidence="2">Leaf</tissue>
    </source>
</reference>
<dbReference type="InterPro" id="IPR016197">
    <property type="entry name" value="Chromo-like_dom_sf"/>
</dbReference>
<keyword evidence="2" id="KW-0808">Transferase</keyword>
<comment type="caution">
    <text evidence="2">The sequence shown here is derived from an EMBL/GenBank/DDBJ whole genome shotgun (WGS) entry which is preliminary data.</text>
</comment>
<evidence type="ECO:0000313" key="2">
    <source>
        <dbReference type="EMBL" id="KAK4400376.1"/>
    </source>
</evidence>
<dbReference type="InterPro" id="IPR043502">
    <property type="entry name" value="DNA/RNA_pol_sf"/>
</dbReference>
<sequence>MSEEEKQEYLREIGEETTNGDEDEPGLDVPVYVNVTVARDGKRLILKALTKATTHHAELQMISTKSMERYLNKLTVKHDFPIPVIDELLDELHGSCYFSKIDLRSEYFQIRMKQQDVYKTNFFTHQGHYKFLNKLYAKRSKCSFGKRSVEYFGHVISAKGIATDPSKFEDEWEKGIGAVLMQEARPISCLSKALGVKNLGLQTPVQVRKNLKLAPKTHPIKILARMMMPRNNAPVAQILIQWEGFEEDQATWEDYYQIQKQFPDFELSPRDQGSQKERKNVTFTTAEISRLKMDRRIRSEGAKSNCTMNGIQFGRTIADGVV</sequence>
<dbReference type="GO" id="GO:0003964">
    <property type="term" value="F:RNA-directed DNA polymerase activity"/>
    <property type="evidence" value="ECO:0007669"/>
    <property type="project" value="UniProtKB-KW"/>
</dbReference>
<keyword evidence="2" id="KW-0695">RNA-directed DNA polymerase</keyword>
<dbReference type="InterPro" id="IPR053134">
    <property type="entry name" value="RNA-dir_DNA_polymerase"/>
</dbReference>
<reference evidence="2" key="2">
    <citation type="journal article" date="2024" name="Plant">
        <title>Genomic evolution and insights into agronomic trait innovations of Sesamum species.</title>
        <authorList>
            <person name="Miao H."/>
            <person name="Wang L."/>
            <person name="Qu L."/>
            <person name="Liu H."/>
            <person name="Sun Y."/>
            <person name="Le M."/>
            <person name="Wang Q."/>
            <person name="Wei S."/>
            <person name="Zheng Y."/>
            <person name="Lin W."/>
            <person name="Duan Y."/>
            <person name="Cao H."/>
            <person name="Xiong S."/>
            <person name="Wang X."/>
            <person name="Wei L."/>
            <person name="Li C."/>
            <person name="Ma Q."/>
            <person name="Ju M."/>
            <person name="Zhao R."/>
            <person name="Li G."/>
            <person name="Mu C."/>
            <person name="Tian Q."/>
            <person name="Mei H."/>
            <person name="Zhang T."/>
            <person name="Gao T."/>
            <person name="Zhang H."/>
        </authorList>
    </citation>
    <scope>NUCLEOTIDE SEQUENCE</scope>
    <source>
        <strain evidence="2">K16</strain>
    </source>
</reference>
<organism evidence="2 3">
    <name type="scientific">Sesamum angolense</name>
    <dbReference type="NCBI Taxonomy" id="2727404"/>
    <lineage>
        <taxon>Eukaryota</taxon>
        <taxon>Viridiplantae</taxon>
        <taxon>Streptophyta</taxon>
        <taxon>Embryophyta</taxon>
        <taxon>Tracheophyta</taxon>
        <taxon>Spermatophyta</taxon>
        <taxon>Magnoliopsida</taxon>
        <taxon>eudicotyledons</taxon>
        <taxon>Gunneridae</taxon>
        <taxon>Pentapetalae</taxon>
        <taxon>asterids</taxon>
        <taxon>lamiids</taxon>
        <taxon>Lamiales</taxon>
        <taxon>Pedaliaceae</taxon>
        <taxon>Sesamum</taxon>
    </lineage>
</organism>
<dbReference type="EMBL" id="JACGWL010000006">
    <property type="protein sequence ID" value="KAK4400376.1"/>
    <property type="molecule type" value="Genomic_DNA"/>
</dbReference>
<evidence type="ECO:0000256" key="1">
    <source>
        <dbReference type="SAM" id="MobiDB-lite"/>
    </source>
</evidence>
<dbReference type="InterPro" id="IPR043128">
    <property type="entry name" value="Rev_trsase/Diguanyl_cyclase"/>
</dbReference>
<dbReference type="PANTHER" id="PTHR24559">
    <property type="entry name" value="TRANSPOSON TY3-I GAG-POL POLYPROTEIN"/>
    <property type="match status" value="1"/>
</dbReference>
<dbReference type="AlphaFoldDB" id="A0AAE1WVV1"/>
<dbReference type="Gene3D" id="3.10.10.10">
    <property type="entry name" value="HIV Type 1 Reverse Transcriptase, subunit A, domain 1"/>
    <property type="match status" value="1"/>
</dbReference>
<dbReference type="SUPFAM" id="SSF56672">
    <property type="entry name" value="DNA/RNA polymerases"/>
    <property type="match status" value="1"/>
</dbReference>
<dbReference type="CDD" id="cd01647">
    <property type="entry name" value="RT_LTR"/>
    <property type="match status" value="1"/>
</dbReference>